<dbReference type="KEGG" id="dli:dnl_26160"/>
<accession>A0A975B7J7</accession>
<evidence type="ECO:0000313" key="3">
    <source>
        <dbReference type="Proteomes" id="UP000663720"/>
    </source>
</evidence>
<name>A0A975B7J7_9BACT</name>
<evidence type="ECO:0000313" key="2">
    <source>
        <dbReference type="EMBL" id="QTA80317.1"/>
    </source>
</evidence>
<proteinExistence type="predicted"/>
<keyword evidence="3" id="KW-1185">Reference proteome</keyword>
<feature type="transmembrane region" description="Helical" evidence="1">
    <location>
        <begin position="21"/>
        <end position="40"/>
    </location>
</feature>
<protein>
    <submittedName>
        <fullName evidence="2">Uncharacterized protein</fullName>
    </submittedName>
</protein>
<dbReference type="Proteomes" id="UP000663720">
    <property type="component" value="Chromosome"/>
</dbReference>
<dbReference type="EMBL" id="CP061799">
    <property type="protein sequence ID" value="QTA80317.1"/>
    <property type="molecule type" value="Genomic_DNA"/>
</dbReference>
<dbReference type="AlphaFoldDB" id="A0A975B7J7"/>
<gene>
    <name evidence="2" type="ORF">dnl_26160</name>
</gene>
<evidence type="ECO:0000256" key="1">
    <source>
        <dbReference type="SAM" id="Phobius"/>
    </source>
</evidence>
<reference evidence="2" key="1">
    <citation type="journal article" date="2021" name="Microb. Physiol.">
        <title>Proteogenomic Insights into the Physiology of Marine, Sulfate-Reducing, Filamentous Desulfonema limicola and Desulfonema magnum.</title>
        <authorList>
            <person name="Schnaars V."/>
            <person name="Wohlbrand L."/>
            <person name="Scheve S."/>
            <person name="Hinrichs C."/>
            <person name="Reinhardt R."/>
            <person name="Rabus R."/>
        </authorList>
    </citation>
    <scope>NUCLEOTIDE SEQUENCE</scope>
    <source>
        <strain evidence="2">5ac10</strain>
    </source>
</reference>
<keyword evidence="1" id="KW-0812">Transmembrane</keyword>
<keyword evidence="1" id="KW-1133">Transmembrane helix</keyword>
<sequence>MTYVNFFSEPGFSGLKDFQDLITGASLSFFKLYIAFKIWLGQKFWLMQIFFLNHDFQD</sequence>
<keyword evidence="1" id="KW-0472">Membrane</keyword>
<organism evidence="2 3">
    <name type="scientific">Desulfonema limicola</name>
    <dbReference type="NCBI Taxonomy" id="45656"/>
    <lineage>
        <taxon>Bacteria</taxon>
        <taxon>Pseudomonadati</taxon>
        <taxon>Thermodesulfobacteriota</taxon>
        <taxon>Desulfobacteria</taxon>
        <taxon>Desulfobacterales</taxon>
        <taxon>Desulfococcaceae</taxon>
        <taxon>Desulfonema</taxon>
    </lineage>
</organism>